<dbReference type="OrthoDB" id="3068835at2759"/>
<dbReference type="InterPro" id="IPR053221">
    <property type="entry name" value="Burnettramic_acid_biosynth"/>
</dbReference>
<feature type="compositionally biased region" description="Low complexity" evidence="2">
    <location>
        <begin position="70"/>
        <end position="90"/>
    </location>
</feature>
<dbReference type="PANTHER" id="PTHR38887">
    <property type="entry name" value="CHROMOSOME 21, WHOLE GENOME SHOTGUN SEQUENCE"/>
    <property type="match status" value="1"/>
</dbReference>
<evidence type="ECO:0000313" key="3">
    <source>
        <dbReference type="EMBL" id="KAG8627521.1"/>
    </source>
</evidence>
<keyword evidence="4" id="KW-1185">Reference proteome</keyword>
<feature type="coiled-coil region" evidence="1">
    <location>
        <begin position="292"/>
        <end position="387"/>
    </location>
</feature>
<accession>A0A8K0L0B3</accession>
<organism evidence="3 4">
    <name type="scientific">Elsinoe batatas</name>
    <dbReference type="NCBI Taxonomy" id="2601811"/>
    <lineage>
        <taxon>Eukaryota</taxon>
        <taxon>Fungi</taxon>
        <taxon>Dikarya</taxon>
        <taxon>Ascomycota</taxon>
        <taxon>Pezizomycotina</taxon>
        <taxon>Dothideomycetes</taxon>
        <taxon>Dothideomycetidae</taxon>
        <taxon>Myriangiales</taxon>
        <taxon>Elsinoaceae</taxon>
        <taxon>Elsinoe</taxon>
    </lineage>
</organism>
<protein>
    <submittedName>
        <fullName evidence="3">Uncharacterized protein</fullName>
    </submittedName>
</protein>
<evidence type="ECO:0000256" key="2">
    <source>
        <dbReference type="SAM" id="MobiDB-lite"/>
    </source>
</evidence>
<dbReference type="AlphaFoldDB" id="A0A8K0L0B3"/>
<feature type="region of interest" description="Disordered" evidence="2">
    <location>
        <begin position="63"/>
        <end position="95"/>
    </location>
</feature>
<keyword evidence="1" id="KW-0175">Coiled coil</keyword>
<reference evidence="3" key="1">
    <citation type="submission" date="2021-07" db="EMBL/GenBank/DDBJ databases">
        <title>Elsinoe batatas strain:CRI-CJ2 Genome sequencing and assembly.</title>
        <authorList>
            <person name="Huang L."/>
        </authorList>
    </citation>
    <scope>NUCLEOTIDE SEQUENCE</scope>
    <source>
        <strain evidence="3">CRI-CJ2</strain>
    </source>
</reference>
<proteinExistence type="predicted"/>
<dbReference type="EMBL" id="JAESVG020000005">
    <property type="protein sequence ID" value="KAG8627521.1"/>
    <property type="molecule type" value="Genomic_DNA"/>
</dbReference>
<gene>
    <name evidence="3" type="ORF">KVT40_005004</name>
</gene>
<feature type="region of interest" description="Disordered" evidence="2">
    <location>
        <begin position="1"/>
        <end position="22"/>
    </location>
</feature>
<evidence type="ECO:0000313" key="4">
    <source>
        <dbReference type="Proteomes" id="UP000809789"/>
    </source>
</evidence>
<dbReference type="PANTHER" id="PTHR38887:SF1">
    <property type="entry name" value="RAS MODIFICATION PROTEIN ERF4"/>
    <property type="match status" value="1"/>
</dbReference>
<name>A0A8K0L0B3_9PEZI</name>
<dbReference type="Proteomes" id="UP000809789">
    <property type="component" value="Unassembled WGS sequence"/>
</dbReference>
<comment type="caution">
    <text evidence="3">The sequence shown here is derived from an EMBL/GenBank/DDBJ whole genome shotgun (WGS) entry which is preliminary data.</text>
</comment>
<sequence length="429" mass="47972">MNMPHSVPERLNSDDGSLSPCDQEHVQFGSQALSASTTTASRISIMPDTVPFQCHYFHPNNPAVPTNHDTIQQLTSSGTTTQPPTTSDTPYPDRGFPPRPLASATLDLHRPVALQTPILIPQSLPTSNSSFIRAYAPSLAAYDITPIDFLTFIDHLNICLQPSPPLQVFDIAGSALGFVPEPHFQIAGAVTEVNSNVAIYGVAKVRVSRYLTRVNEEFFHSRGLHVRVIKGKEIGDVIQEFSSPQGDDAENSGNLSEQIMAKLSPYVAELVCEDLPNNGKQDTALDKVAAKVMALEQKEKDKEAVKKRKEQEKKAEKVEKKVSELTEARDRYQTYIDSLEAEIRALETAGIDGGKTFKEIKKKKEEMREQEKERNRVEKDLEKLRIGEDEKKAKRAGKDEKKFEDMLFILIEDLVQSQVREEMASRMPR</sequence>
<evidence type="ECO:0000256" key="1">
    <source>
        <dbReference type="SAM" id="Coils"/>
    </source>
</evidence>